<evidence type="ECO:0000256" key="1">
    <source>
        <dbReference type="ARBA" id="ARBA00004141"/>
    </source>
</evidence>
<feature type="transmembrane region" description="Helical" evidence="5">
    <location>
        <begin position="71"/>
        <end position="92"/>
    </location>
</feature>
<evidence type="ECO:0000256" key="2">
    <source>
        <dbReference type="ARBA" id="ARBA00022692"/>
    </source>
</evidence>
<sequence>MGNHLSKVKNHTCPTHDLSENASTPFLNDVSFYHFNKILSGGCAAVASLIIIALLFIHATHLSKPNEQIKIMKVGLLIPFYSILCFLSVCFPKAHVDIAPWLDVVQSLALGSFFLLMCEFVSENPSQREVFFAAFAVPSKKSPGEKGGGLVWYRSRWIMIFQYPVVALLVAILTAITQAAGIYCQYVSKPYYSHLWLTLAKDASLVVAILSVFKFYLALRSHLAQHKPLAKLLAFKLVVLFTFLLGILFWILTDAKALNPTSKFTYADLNIGLPNMVICIAMVPLSVFFHYAYSCQPYFISNLVHATREEGQPPLYYQGGFLGAKAWGRALNPLETLKAIIFAFTMAAEDYRRVHGNESNILLEDQDRRHRRQRRQGW</sequence>
<proteinExistence type="predicted"/>
<feature type="transmembrane region" description="Helical" evidence="5">
    <location>
        <begin position="229"/>
        <end position="252"/>
    </location>
</feature>
<evidence type="ECO:0000256" key="4">
    <source>
        <dbReference type="ARBA" id="ARBA00023136"/>
    </source>
</evidence>
<keyword evidence="4 5" id="KW-0472">Membrane</keyword>
<evidence type="ECO:0000313" key="7">
    <source>
        <dbReference type="Proteomes" id="UP000184330"/>
    </source>
</evidence>
<name>A0A1L7X4L6_9HELO</name>
<dbReference type="Proteomes" id="UP000184330">
    <property type="component" value="Unassembled WGS sequence"/>
</dbReference>
<accession>A0A1L7X4L6</accession>
<evidence type="ECO:0000256" key="5">
    <source>
        <dbReference type="SAM" id="Phobius"/>
    </source>
</evidence>
<dbReference type="OrthoDB" id="3560238at2759"/>
<dbReference type="SMART" id="SM01417">
    <property type="entry name" value="Solute_trans_a"/>
    <property type="match status" value="1"/>
</dbReference>
<feature type="transmembrane region" description="Helical" evidence="5">
    <location>
        <begin position="163"/>
        <end position="183"/>
    </location>
</feature>
<gene>
    <name evidence="6" type="ORF">PAC_09859</name>
</gene>
<keyword evidence="7" id="KW-1185">Reference proteome</keyword>
<evidence type="ECO:0008006" key="8">
    <source>
        <dbReference type="Google" id="ProtNLM"/>
    </source>
</evidence>
<keyword evidence="2 5" id="KW-0812">Transmembrane</keyword>
<dbReference type="Pfam" id="PF03619">
    <property type="entry name" value="Solute_trans_a"/>
    <property type="match status" value="1"/>
</dbReference>
<feature type="transmembrane region" description="Helical" evidence="5">
    <location>
        <begin position="195"/>
        <end position="217"/>
    </location>
</feature>
<dbReference type="PANTHER" id="PTHR23423">
    <property type="entry name" value="ORGANIC SOLUTE TRANSPORTER-RELATED"/>
    <property type="match status" value="1"/>
</dbReference>
<reference evidence="6 7" key="1">
    <citation type="submission" date="2016-03" db="EMBL/GenBank/DDBJ databases">
        <authorList>
            <person name="Ploux O."/>
        </authorList>
    </citation>
    <scope>NUCLEOTIDE SEQUENCE [LARGE SCALE GENOMIC DNA]</scope>
    <source>
        <strain evidence="6 7">UAMH 11012</strain>
    </source>
</reference>
<feature type="transmembrane region" description="Helical" evidence="5">
    <location>
        <begin position="38"/>
        <end position="59"/>
    </location>
</feature>
<dbReference type="AlphaFoldDB" id="A0A1L7X4L6"/>
<dbReference type="GO" id="GO:0016020">
    <property type="term" value="C:membrane"/>
    <property type="evidence" value="ECO:0007669"/>
    <property type="project" value="UniProtKB-SubCell"/>
</dbReference>
<dbReference type="EMBL" id="FJOG01000015">
    <property type="protein sequence ID" value="CZR59964.1"/>
    <property type="molecule type" value="Genomic_DNA"/>
</dbReference>
<keyword evidence="3 5" id="KW-1133">Transmembrane helix</keyword>
<feature type="transmembrane region" description="Helical" evidence="5">
    <location>
        <begin position="272"/>
        <end position="293"/>
    </location>
</feature>
<dbReference type="InterPro" id="IPR005178">
    <property type="entry name" value="Ostalpha/TMEM184C"/>
</dbReference>
<evidence type="ECO:0000256" key="3">
    <source>
        <dbReference type="ARBA" id="ARBA00022989"/>
    </source>
</evidence>
<protein>
    <recommendedName>
        <fullName evidence="8">DUF300 domain protein</fullName>
    </recommendedName>
</protein>
<comment type="subcellular location">
    <subcellularLocation>
        <location evidence="1">Membrane</location>
        <topology evidence="1">Multi-pass membrane protein</topology>
    </subcellularLocation>
</comment>
<dbReference type="STRING" id="576137.A0A1L7X4L6"/>
<organism evidence="6 7">
    <name type="scientific">Phialocephala subalpina</name>
    <dbReference type="NCBI Taxonomy" id="576137"/>
    <lineage>
        <taxon>Eukaryota</taxon>
        <taxon>Fungi</taxon>
        <taxon>Dikarya</taxon>
        <taxon>Ascomycota</taxon>
        <taxon>Pezizomycotina</taxon>
        <taxon>Leotiomycetes</taxon>
        <taxon>Helotiales</taxon>
        <taxon>Mollisiaceae</taxon>
        <taxon>Phialocephala</taxon>
        <taxon>Phialocephala fortinii species complex</taxon>
    </lineage>
</organism>
<evidence type="ECO:0000313" key="6">
    <source>
        <dbReference type="EMBL" id="CZR59964.1"/>
    </source>
</evidence>